<protein>
    <submittedName>
        <fullName evidence="6">Uncharacterized protein</fullName>
    </submittedName>
</protein>
<reference evidence="6" key="1">
    <citation type="submission" date="2020-11" db="EMBL/GenBank/DDBJ databases">
        <authorList>
            <person name="Tran Van P."/>
        </authorList>
    </citation>
    <scope>NUCLEOTIDE SEQUENCE</scope>
</reference>
<evidence type="ECO:0000256" key="3">
    <source>
        <dbReference type="ARBA" id="ARBA00023043"/>
    </source>
</evidence>
<dbReference type="GO" id="GO:0042981">
    <property type="term" value="P:regulation of apoptotic process"/>
    <property type="evidence" value="ECO:0007669"/>
    <property type="project" value="InterPro"/>
</dbReference>
<feature type="region of interest" description="Disordered" evidence="5">
    <location>
        <begin position="647"/>
        <end position="680"/>
    </location>
</feature>
<evidence type="ECO:0000256" key="4">
    <source>
        <dbReference type="ARBA" id="ARBA00023242"/>
    </source>
</evidence>
<evidence type="ECO:0000256" key="2">
    <source>
        <dbReference type="ARBA" id="ARBA00022737"/>
    </source>
</evidence>
<dbReference type="Proteomes" id="UP000759131">
    <property type="component" value="Unassembled WGS sequence"/>
</dbReference>
<gene>
    <name evidence="6" type="ORF">OSB1V03_LOCUS7876</name>
</gene>
<feature type="region of interest" description="Disordered" evidence="5">
    <location>
        <begin position="511"/>
        <end position="584"/>
    </location>
</feature>
<feature type="region of interest" description="Disordered" evidence="5">
    <location>
        <begin position="329"/>
        <end position="428"/>
    </location>
</feature>
<feature type="compositionally biased region" description="Low complexity" evidence="5">
    <location>
        <begin position="554"/>
        <end position="565"/>
    </location>
</feature>
<dbReference type="GO" id="GO:0002039">
    <property type="term" value="F:p53 binding"/>
    <property type="evidence" value="ECO:0007669"/>
    <property type="project" value="InterPro"/>
</dbReference>
<feature type="compositionally biased region" description="Low complexity" evidence="5">
    <location>
        <begin position="329"/>
        <end position="338"/>
    </location>
</feature>
<name>A0A7R9KQD1_9ACAR</name>
<sequence>MSSELESIRALFNEKEKELSVALTKVDALTRQLEELSKGNTANSYHINGISNTTKHGIELEKLKQELLYRSKLSEQNGHELMLKRGLLTQRQSDMVRVDKRICELQQRLARKRQINQQLSSQMHSNLIRANNNGLDDENEVHINGLLRSSMGHRGDRTKGTHTMRPLSANINIAAVEPVLREQTHRINEFDPRFMANKHDQKYQTLPYNTKFGVRQQPHYQQYGQSVHSNQLSVSTPENDRIRCEITNETNSALNSDNYNNNNHNNVSIITNINNMSNNAKAMINTKNSVLEERPSPSGSSGSSDRASIPNHHNGMSAYKLQQMHNSVNTVNTGNSNHCNTAQHPYQNVNPKMYNGSNYADPNGNSIVIQSQSVPTNTPINTNQSQIATNASKVPQTKPKPIVPPKPSVPAKPTPPPRQTPNHSFSSQILDDSQDMNAFNIRYSNKKSQNLLTNTSNSPINTSNTGYNRLPLTSLAIQKTYNAINSMSGLMNQQLPHHCQQQHQLIHHSYEDKSQTHPNRNTSEPSHRSSDMNEVTDGSHLNGPTMTVANDIMSSTSSLSSSLSSQNNCKSEDRDSTYGSIKSNGININNKAIVTTLSNISTVNTINNNNNNMLANDWHKDKRRPVVANNEMEQQLALQVSVETKKSIDLESSPKKQTNQPLLSQTHSDTNSIQHQSSDCITENSNQLEANINKIQSDLTQTKSDKSVDKDNESDINLIKEQPSIGELNETTEKTTRQGFDFNLVIESNNKKDNNCEPTAEAVTAVLPNHKSIVGSKRVKGNLKCQLNDNEDHRNTSNGGKHQLVSRRVSFDPLALLLDAALEGELELVKRTAKE</sequence>
<dbReference type="OrthoDB" id="6512455at2759"/>
<keyword evidence="3" id="KW-0040">ANK repeat</keyword>
<feature type="non-terminal residue" evidence="6">
    <location>
        <position position="1"/>
    </location>
</feature>
<evidence type="ECO:0000256" key="5">
    <source>
        <dbReference type="SAM" id="MobiDB-lite"/>
    </source>
</evidence>
<organism evidence="6">
    <name type="scientific">Medioppia subpectinata</name>
    <dbReference type="NCBI Taxonomy" id="1979941"/>
    <lineage>
        <taxon>Eukaryota</taxon>
        <taxon>Metazoa</taxon>
        <taxon>Ecdysozoa</taxon>
        <taxon>Arthropoda</taxon>
        <taxon>Chelicerata</taxon>
        <taxon>Arachnida</taxon>
        <taxon>Acari</taxon>
        <taxon>Acariformes</taxon>
        <taxon>Sarcoptiformes</taxon>
        <taxon>Oribatida</taxon>
        <taxon>Brachypylina</taxon>
        <taxon>Oppioidea</taxon>
        <taxon>Oppiidae</taxon>
        <taxon>Medioppia</taxon>
    </lineage>
</organism>
<keyword evidence="4" id="KW-0539">Nucleus</keyword>
<evidence type="ECO:0000256" key="1">
    <source>
        <dbReference type="ARBA" id="ARBA00004123"/>
    </source>
</evidence>
<feature type="compositionally biased region" description="Basic and acidic residues" evidence="5">
    <location>
        <begin position="703"/>
        <end position="713"/>
    </location>
</feature>
<dbReference type="InterPro" id="IPR047163">
    <property type="entry name" value="ASPP1/2"/>
</dbReference>
<feature type="compositionally biased region" description="Polar residues" evidence="5">
    <location>
        <begin position="339"/>
        <end position="392"/>
    </location>
</feature>
<feature type="region of interest" description="Disordered" evidence="5">
    <location>
        <begin position="290"/>
        <end position="313"/>
    </location>
</feature>
<dbReference type="AlphaFoldDB" id="A0A7R9KQD1"/>
<proteinExistence type="predicted"/>
<accession>A0A7R9KQD1</accession>
<dbReference type="EMBL" id="OC859323">
    <property type="protein sequence ID" value="CAD7627450.1"/>
    <property type="molecule type" value="Genomic_DNA"/>
</dbReference>
<evidence type="ECO:0000313" key="7">
    <source>
        <dbReference type="Proteomes" id="UP000759131"/>
    </source>
</evidence>
<evidence type="ECO:0000313" key="6">
    <source>
        <dbReference type="EMBL" id="CAD7627450.1"/>
    </source>
</evidence>
<comment type="subcellular location">
    <subcellularLocation>
        <location evidence="1">Nucleus</location>
    </subcellularLocation>
</comment>
<dbReference type="EMBL" id="CAJPIZ010004748">
    <property type="protein sequence ID" value="CAG2107880.1"/>
    <property type="molecule type" value="Genomic_DNA"/>
</dbReference>
<feature type="compositionally biased region" description="Pro residues" evidence="5">
    <location>
        <begin position="401"/>
        <end position="419"/>
    </location>
</feature>
<keyword evidence="2" id="KW-0677">Repeat</keyword>
<dbReference type="PANTHER" id="PTHR24131">
    <property type="entry name" value="APOPTOSIS-STIMULATING OF P53 PROTEIN"/>
    <property type="match status" value="1"/>
</dbReference>
<dbReference type="GO" id="GO:0005634">
    <property type="term" value="C:nucleus"/>
    <property type="evidence" value="ECO:0007669"/>
    <property type="project" value="UniProtKB-SubCell"/>
</dbReference>
<keyword evidence="7" id="KW-1185">Reference proteome</keyword>
<dbReference type="PANTHER" id="PTHR24131:SF10">
    <property type="entry name" value="ANKYRIN-REPEAT, SH3-DOMAIN, AND PROLINE-RICH-REGION CONTAINING PROTEIN, ISOFORM B"/>
    <property type="match status" value="1"/>
</dbReference>
<feature type="region of interest" description="Disordered" evidence="5">
    <location>
        <begin position="697"/>
        <end position="716"/>
    </location>
</feature>
<feature type="compositionally biased region" description="Polar residues" evidence="5">
    <location>
        <begin position="655"/>
        <end position="680"/>
    </location>
</feature>